<protein>
    <recommendedName>
        <fullName evidence="3">Glycosyl transferase family 2</fullName>
    </recommendedName>
</protein>
<dbReference type="Proteomes" id="UP000237056">
    <property type="component" value="Unassembled WGS sequence"/>
</dbReference>
<organism evidence="1 2">
    <name type="scientific">Flavobacterium croceum DSM 17960</name>
    <dbReference type="NCBI Taxonomy" id="1121886"/>
    <lineage>
        <taxon>Bacteria</taxon>
        <taxon>Pseudomonadati</taxon>
        <taxon>Bacteroidota</taxon>
        <taxon>Flavobacteriia</taxon>
        <taxon>Flavobacteriales</taxon>
        <taxon>Flavobacteriaceae</taxon>
        <taxon>Flavobacterium</taxon>
    </lineage>
</organism>
<sequence>MIAKESIALLTTVANFDLYQKTASLFPSNITLYVIDGTNGMHGIDSILYMMKKLKNKSIDWLIMADEDVVFTNTDAVFELISFMQEKNYTVAGIRDGGIITHRNFNPYAINTFFSVLNFKEIKSLWNKNEMLKNQYIIPKEFDDTLDNLPFTYDVNSLYEPYYCFYFWLRRMGKEFLFLESQMKPDAIANTIYFNNKQIAVHTWYARAYGKNEKHTQRIDYYLQKFKVVGTAKVHYTMYKKYTFALVKKVEKLLRKIHTKLRPKA</sequence>
<accession>A0A2S4N9G7</accession>
<comment type="caution">
    <text evidence="1">The sequence shown here is derived from an EMBL/GenBank/DDBJ whole genome shotgun (WGS) entry which is preliminary data.</text>
</comment>
<dbReference type="RefSeq" id="WP_245874604.1">
    <property type="nucleotide sequence ID" value="NZ_PQNY01000004.1"/>
</dbReference>
<evidence type="ECO:0008006" key="3">
    <source>
        <dbReference type="Google" id="ProtNLM"/>
    </source>
</evidence>
<name>A0A2S4N9G7_9FLAO</name>
<dbReference type="EMBL" id="PQNY01000004">
    <property type="protein sequence ID" value="POS02334.1"/>
    <property type="molecule type" value="Genomic_DNA"/>
</dbReference>
<dbReference type="AlphaFoldDB" id="A0A2S4N9G7"/>
<keyword evidence="2" id="KW-1185">Reference proteome</keyword>
<evidence type="ECO:0000313" key="2">
    <source>
        <dbReference type="Proteomes" id="UP000237056"/>
    </source>
</evidence>
<gene>
    <name evidence="1" type="ORF">Q361_10453</name>
</gene>
<reference evidence="1 2" key="1">
    <citation type="submission" date="2018-01" db="EMBL/GenBank/DDBJ databases">
        <title>Genomic Encyclopedia of Type Strains, Phase I: the one thousand microbial genomes (KMG-I) project.</title>
        <authorList>
            <person name="Goeker M."/>
        </authorList>
    </citation>
    <scope>NUCLEOTIDE SEQUENCE [LARGE SCALE GENOMIC DNA]</scope>
    <source>
        <strain evidence="1 2">DSM 17960</strain>
    </source>
</reference>
<proteinExistence type="predicted"/>
<evidence type="ECO:0000313" key="1">
    <source>
        <dbReference type="EMBL" id="POS02334.1"/>
    </source>
</evidence>